<keyword evidence="7" id="KW-1185">Reference proteome</keyword>
<dbReference type="InterPro" id="IPR011330">
    <property type="entry name" value="Glyco_hydro/deAcase_b/a-brl"/>
</dbReference>
<dbReference type="EMBL" id="CP076607">
    <property type="protein sequence ID" value="QWU17122.1"/>
    <property type="molecule type" value="Genomic_DNA"/>
</dbReference>
<dbReference type="InterPro" id="IPR002509">
    <property type="entry name" value="NODB_dom"/>
</dbReference>
<dbReference type="Proteomes" id="UP000198809">
    <property type="component" value="Unassembled WGS sequence"/>
</dbReference>
<feature type="signal peptide" evidence="2">
    <location>
        <begin position="1"/>
        <end position="25"/>
    </location>
</feature>
<dbReference type="GO" id="GO:0016810">
    <property type="term" value="F:hydrolase activity, acting on carbon-nitrogen (but not peptide) bonds"/>
    <property type="evidence" value="ECO:0007669"/>
    <property type="project" value="InterPro"/>
</dbReference>
<name>A0A1H8T7Y1_9BACL</name>
<dbReference type="AlphaFoldDB" id="A0A1H8T7Y1"/>
<accession>A0A1H8T7Y1</accession>
<sequence length="390" mass="43027">MSIKKILLCVIVCFLALGAVPAVHAEESGEMKLGINDSVTNIRAVSVEYTFYVPVREFADELKLSLGGTLEDLMLSGDRGSLRILKEGKGIAGDGTEMSLTTFTHGGKLMIPLKIAMQFGYSVSYKPDQYLLRITDGSQTLDDGAFTEKFKDKLKPEGPPQPAPSPSPAAPESSKPAPNPPKTGASGKIVYLTFDDGPSATTGQLLDILDKHGAKATFFMLGPNIKRYPSQVKRMVKSEQGLGLHGITHMKSKFYASPAAALKEMNQDNADLEAVSGRSTKLIRPPYGSKPYFTKAFRDKVLGSGYRLWDWNVDSLDWKYKSASDSIYNNVVSQVNKLDKCGVNPVILMHDQKATLQVLPRILDYLHKKGYRYEIITSDLKPLNFWHDTR</sequence>
<dbReference type="Gene3D" id="3.20.20.370">
    <property type="entry name" value="Glycoside hydrolase/deacetylase"/>
    <property type="match status" value="1"/>
</dbReference>
<dbReference type="PROSITE" id="PS51677">
    <property type="entry name" value="NODB"/>
    <property type="match status" value="1"/>
</dbReference>
<dbReference type="CDD" id="cd10944">
    <property type="entry name" value="CE4_SmPgdA_like"/>
    <property type="match status" value="1"/>
</dbReference>
<organism evidence="5 6">
    <name type="scientific">Paenibacillus sophorae</name>
    <dbReference type="NCBI Taxonomy" id="1333845"/>
    <lineage>
        <taxon>Bacteria</taxon>
        <taxon>Bacillati</taxon>
        <taxon>Bacillota</taxon>
        <taxon>Bacilli</taxon>
        <taxon>Bacillales</taxon>
        <taxon>Paenibacillaceae</taxon>
        <taxon>Paenibacillus</taxon>
    </lineage>
</organism>
<gene>
    <name evidence="4" type="ORF">KP014_08110</name>
    <name evidence="5" type="ORF">SAMN04487895_11376</name>
</gene>
<feature type="domain" description="NodB homology" evidence="3">
    <location>
        <begin position="188"/>
        <end position="374"/>
    </location>
</feature>
<evidence type="ECO:0000256" key="2">
    <source>
        <dbReference type="SAM" id="SignalP"/>
    </source>
</evidence>
<dbReference type="EMBL" id="FODH01000013">
    <property type="protein sequence ID" value="SEO86608.1"/>
    <property type="molecule type" value="Genomic_DNA"/>
</dbReference>
<proteinExistence type="predicted"/>
<dbReference type="Proteomes" id="UP000683429">
    <property type="component" value="Chromosome"/>
</dbReference>
<dbReference type="STRING" id="1333845.SAMN04487895_11376"/>
<feature type="chain" id="PRO_5011749312" evidence="2">
    <location>
        <begin position="26"/>
        <end position="390"/>
    </location>
</feature>
<dbReference type="GO" id="GO:0005975">
    <property type="term" value="P:carbohydrate metabolic process"/>
    <property type="evidence" value="ECO:0007669"/>
    <property type="project" value="InterPro"/>
</dbReference>
<reference evidence="5 6" key="1">
    <citation type="submission" date="2016-10" db="EMBL/GenBank/DDBJ databases">
        <authorList>
            <person name="de Groot N.N."/>
        </authorList>
    </citation>
    <scope>NUCLEOTIDE SEQUENCE [LARGE SCALE GENOMIC DNA]</scope>
    <source>
        <strain evidence="5 6">CGMCC 1.10238</strain>
    </source>
</reference>
<dbReference type="InterPro" id="IPR050248">
    <property type="entry name" value="Polysacc_deacetylase_ArnD"/>
</dbReference>
<evidence type="ECO:0000259" key="3">
    <source>
        <dbReference type="PROSITE" id="PS51677"/>
    </source>
</evidence>
<dbReference type="RefSeq" id="WP_051500699.1">
    <property type="nucleotide sequence ID" value="NZ_CP076607.1"/>
</dbReference>
<dbReference type="Pfam" id="PF01522">
    <property type="entry name" value="Polysacc_deac_1"/>
    <property type="match status" value="1"/>
</dbReference>
<reference evidence="4 7" key="2">
    <citation type="submission" date="2021-06" db="EMBL/GenBank/DDBJ databases">
        <title>Whole genome sequence of Paenibacillus sophorae DSM23020 for comparative genomics.</title>
        <authorList>
            <person name="Kim M.-J."/>
            <person name="Lee G."/>
            <person name="Shin J.-H."/>
        </authorList>
    </citation>
    <scope>NUCLEOTIDE SEQUENCE [LARGE SCALE GENOMIC DNA]</scope>
    <source>
        <strain evidence="4 7">DSM 23020</strain>
    </source>
</reference>
<evidence type="ECO:0000313" key="6">
    <source>
        <dbReference type="Proteomes" id="UP000198809"/>
    </source>
</evidence>
<feature type="compositionally biased region" description="Pro residues" evidence="1">
    <location>
        <begin position="157"/>
        <end position="169"/>
    </location>
</feature>
<dbReference type="SUPFAM" id="SSF88713">
    <property type="entry name" value="Glycoside hydrolase/deacetylase"/>
    <property type="match status" value="1"/>
</dbReference>
<protein>
    <submittedName>
        <fullName evidence="5">Peptidoglycan/xylan/chitin deacetylase, PgdA/CDA1 family</fullName>
    </submittedName>
    <submittedName>
        <fullName evidence="4">Polysaccharide deacetylase</fullName>
    </submittedName>
</protein>
<evidence type="ECO:0000313" key="4">
    <source>
        <dbReference type="EMBL" id="QWU17122.1"/>
    </source>
</evidence>
<keyword evidence="2" id="KW-0732">Signal</keyword>
<feature type="region of interest" description="Disordered" evidence="1">
    <location>
        <begin position="151"/>
        <end position="189"/>
    </location>
</feature>
<dbReference type="PANTHER" id="PTHR10587">
    <property type="entry name" value="GLYCOSYL TRANSFERASE-RELATED"/>
    <property type="match status" value="1"/>
</dbReference>
<evidence type="ECO:0000313" key="7">
    <source>
        <dbReference type="Proteomes" id="UP000683429"/>
    </source>
</evidence>
<evidence type="ECO:0000313" key="5">
    <source>
        <dbReference type="EMBL" id="SEO86608.1"/>
    </source>
</evidence>
<dbReference type="PANTHER" id="PTHR10587:SF125">
    <property type="entry name" value="POLYSACCHARIDE DEACETYLASE YHEN-RELATED"/>
    <property type="match status" value="1"/>
</dbReference>
<evidence type="ECO:0000256" key="1">
    <source>
        <dbReference type="SAM" id="MobiDB-lite"/>
    </source>
</evidence>
<dbReference type="OrthoDB" id="258610at2"/>